<evidence type="ECO:0000259" key="1">
    <source>
        <dbReference type="PROSITE" id="PS51186"/>
    </source>
</evidence>
<dbReference type="AlphaFoldDB" id="A0A4R2J117"/>
<dbReference type="SUPFAM" id="SSF55729">
    <property type="entry name" value="Acyl-CoA N-acyltransferases (Nat)"/>
    <property type="match status" value="1"/>
</dbReference>
<dbReference type="PANTHER" id="PTHR43792">
    <property type="entry name" value="GNAT FAMILY, PUTATIVE (AFU_ORTHOLOGUE AFUA_3G00765)-RELATED-RELATED"/>
    <property type="match status" value="1"/>
</dbReference>
<dbReference type="EMBL" id="SLWR01000002">
    <property type="protein sequence ID" value="TCO49979.1"/>
    <property type="molecule type" value="Genomic_DNA"/>
</dbReference>
<gene>
    <name evidence="2" type="ORF">EV646_10250</name>
</gene>
<dbReference type="RefSeq" id="WP_132144973.1">
    <property type="nucleotide sequence ID" value="NZ_SLWR01000002.1"/>
</dbReference>
<proteinExistence type="predicted"/>
<reference evidence="2 3" key="1">
    <citation type="journal article" date="2015" name="Stand. Genomic Sci.">
        <title>Genomic Encyclopedia of Bacterial and Archaeal Type Strains, Phase III: the genomes of soil and plant-associated and newly described type strains.</title>
        <authorList>
            <person name="Whitman W.B."/>
            <person name="Woyke T."/>
            <person name="Klenk H.P."/>
            <person name="Zhou Y."/>
            <person name="Lilburn T.G."/>
            <person name="Beck B.J."/>
            <person name="De Vos P."/>
            <person name="Vandamme P."/>
            <person name="Eisen J.A."/>
            <person name="Garrity G."/>
            <person name="Hugenholtz P."/>
            <person name="Kyrpides N.C."/>
        </authorList>
    </citation>
    <scope>NUCLEOTIDE SEQUENCE [LARGE SCALE GENOMIC DNA]</scope>
    <source>
        <strain evidence="2 3">VKM Ac-2541</strain>
    </source>
</reference>
<keyword evidence="3" id="KW-1185">Reference proteome</keyword>
<dbReference type="Pfam" id="PF13302">
    <property type="entry name" value="Acetyltransf_3"/>
    <property type="match status" value="1"/>
</dbReference>
<dbReference type="GO" id="GO:0016747">
    <property type="term" value="F:acyltransferase activity, transferring groups other than amino-acyl groups"/>
    <property type="evidence" value="ECO:0007669"/>
    <property type="project" value="InterPro"/>
</dbReference>
<dbReference type="InterPro" id="IPR016181">
    <property type="entry name" value="Acyl_CoA_acyltransferase"/>
</dbReference>
<evidence type="ECO:0000313" key="2">
    <source>
        <dbReference type="EMBL" id="TCO49979.1"/>
    </source>
</evidence>
<protein>
    <submittedName>
        <fullName evidence="2">RimJ/RimL family protein N-acetyltransferase</fullName>
    </submittedName>
</protein>
<name>A0A4R2J117_9ACTN</name>
<feature type="domain" description="N-acetyltransferase" evidence="1">
    <location>
        <begin position="7"/>
        <end position="168"/>
    </location>
</feature>
<accession>A0A4R2J117</accession>
<comment type="caution">
    <text evidence="2">The sequence shown here is derived from an EMBL/GenBank/DDBJ whole genome shotgun (WGS) entry which is preliminary data.</text>
</comment>
<evidence type="ECO:0000313" key="3">
    <source>
        <dbReference type="Proteomes" id="UP000295573"/>
    </source>
</evidence>
<organism evidence="2 3">
    <name type="scientific">Kribbella antiqua</name>
    <dbReference type="NCBI Taxonomy" id="2512217"/>
    <lineage>
        <taxon>Bacteria</taxon>
        <taxon>Bacillati</taxon>
        <taxon>Actinomycetota</taxon>
        <taxon>Actinomycetes</taxon>
        <taxon>Propionibacteriales</taxon>
        <taxon>Kribbellaceae</taxon>
        <taxon>Kribbella</taxon>
    </lineage>
</organism>
<dbReference type="Proteomes" id="UP000295573">
    <property type="component" value="Unassembled WGS sequence"/>
</dbReference>
<dbReference type="PANTHER" id="PTHR43792:SF1">
    <property type="entry name" value="N-ACETYLTRANSFERASE DOMAIN-CONTAINING PROTEIN"/>
    <property type="match status" value="1"/>
</dbReference>
<dbReference type="InterPro" id="IPR000182">
    <property type="entry name" value="GNAT_dom"/>
</dbReference>
<sequence>MRTTERLVLRPFREEDLAPWAALNADPEVTEFLGEPLNREQSDQIAAAINAKYEADGYGFLAIERRSDGAFLGAGGLSREQWYPDDLEIGWRLARGYWGHGYATEAAASWLEHGFTNLNLPRIIAVTDTPNARSIAVMRRLGMTFDHTAMLEEDGIEFEATIYSLTVDAWGAKTSGRE</sequence>
<keyword evidence="2" id="KW-0808">Transferase</keyword>
<dbReference type="OrthoDB" id="3533156at2"/>
<dbReference type="InterPro" id="IPR051531">
    <property type="entry name" value="N-acetyltransferase"/>
</dbReference>
<dbReference type="Gene3D" id="3.40.630.30">
    <property type="match status" value="1"/>
</dbReference>
<dbReference type="PROSITE" id="PS51186">
    <property type="entry name" value="GNAT"/>
    <property type="match status" value="1"/>
</dbReference>